<name>A0A6B9JD36_9CAUD</name>
<keyword evidence="2" id="KW-1185">Reference proteome</keyword>
<proteinExistence type="predicted"/>
<dbReference type="EMBL" id="MN549360">
    <property type="protein sequence ID" value="QGZ14096.1"/>
    <property type="molecule type" value="Genomic_DNA"/>
</dbReference>
<reference evidence="1 2" key="1">
    <citation type="submission" date="2019-10" db="EMBL/GenBank/DDBJ databases">
        <title>Complete genome sequence of bacteriophage vB_RLeM_RL38JI.</title>
        <authorList>
            <person name="Gunathilake D."/>
            <person name="Bhat S."/>
            <person name="Yost C.K."/>
            <person name="Hynes M.F."/>
        </authorList>
    </citation>
    <scope>NUCLEOTIDE SEQUENCE [LARGE SCALE GENOMIC DNA]</scope>
</reference>
<accession>A0A6B9JD36</accession>
<protein>
    <submittedName>
        <fullName evidence="1">Uncharacterized protein</fullName>
    </submittedName>
</protein>
<evidence type="ECO:0000313" key="2">
    <source>
        <dbReference type="Proteomes" id="UP000436513"/>
    </source>
</evidence>
<dbReference type="Proteomes" id="UP000436513">
    <property type="component" value="Segment"/>
</dbReference>
<gene>
    <name evidence="1" type="ORF">RL38J1_233</name>
</gene>
<sequence length="47" mass="5643">MIDGIQLRIGFKSKRQLPWLMVWKEEWQNGEVVHAWVVFNSMDLIGR</sequence>
<organism evidence="1 2">
    <name type="scientific">Rhizobium phage RL38J1</name>
    <dbReference type="NCBI Taxonomy" id="2663232"/>
    <lineage>
        <taxon>Viruses</taxon>
        <taxon>Duplodnaviria</taxon>
        <taxon>Heunggongvirae</taxon>
        <taxon>Uroviricota</taxon>
        <taxon>Caudoviricetes</taxon>
        <taxon>Pootjesviridae</taxon>
        <taxon>Innesvirus</taxon>
        <taxon>Innesvirus RL38J1</taxon>
    </lineage>
</organism>
<evidence type="ECO:0000313" key="1">
    <source>
        <dbReference type="EMBL" id="QGZ14096.1"/>
    </source>
</evidence>